<protein>
    <recommendedName>
        <fullName evidence="6">Cohesin domain-containing protein</fullName>
    </recommendedName>
</protein>
<feature type="transmembrane region" description="Helical" evidence="5">
    <location>
        <begin position="228"/>
        <end position="249"/>
    </location>
</feature>
<dbReference type="Proteomes" id="UP000886787">
    <property type="component" value="Unassembled WGS sequence"/>
</dbReference>
<organism evidence="7 8">
    <name type="scientific">Candidatus Scatavimonas merdigallinarum</name>
    <dbReference type="NCBI Taxonomy" id="2840914"/>
    <lineage>
        <taxon>Bacteria</taxon>
        <taxon>Bacillati</taxon>
        <taxon>Bacillota</taxon>
        <taxon>Clostridia</taxon>
        <taxon>Eubacteriales</taxon>
        <taxon>Oscillospiraceae</taxon>
        <taxon>Oscillospiraceae incertae sedis</taxon>
        <taxon>Candidatus Scatavimonas</taxon>
    </lineage>
</organism>
<dbReference type="GO" id="GO:0000272">
    <property type="term" value="P:polysaccharide catabolic process"/>
    <property type="evidence" value="ECO:0007669"/>
    <property type="project" value="InterPro"/>
</dbReference>
<dbReference type="EMBL" id="DVFW01000028">
    <property type="protein sequence ID" value="HIQ80850.1"/>
    <property type="molecule type" value="Genomic_DNA"/>
</dbReference>
<evidence type="ECO:0000313" key="7">
    <source>
        <dbReference type="EMBL" id="HIQ80850.1"/>
    </source>
</evidence>
<evidence type="ECO:0000256" key="1">
    <source>
        <dbReference type="ARBA" id="ARBA00004613"/>
    </source>
</evidence>
<dbReference type="GO" id="GO:0005576">
    <property type="term" value="C:extracellular region"/>
    <property type="evidence" value="ECO:0007669"/>
    <property type="project" value="UniProtKB-SubCell"/>
</dbReference>
<feature type="compositionally biased region" description="Basic and acidic residues" evidence="4">
    <location>
        <begin position="266"/>
        <end position="294"/>
    </location>
</feature>
<keyword evidence="3" id="KW-0677">Repeat</keyword>
<dbReference type="InterPro" id="IPR002102">
    <property type="entry name" value="Cohesin_dom"/>
</dbReference>
<keyword evidence="5" id="KW-1133">Transmembrane helix</keyword>
<evidence type="ECO:0000259" key="6">
    <source>
        <dbReference type="Pfam" id="PF00963"/>
    </source>
</evidence>
<comment type="subcellular location">
    <subcellularLocation>
        <location evidence="1">Secreted</location>
    </subcellularLocation>
</comment>
<dbReference type="Pfam" id="PF00963">
    <property type="entry name" value="Cohesin"/>
    <property type="match status" value="1"/>
</dbReference>
<evidence type="ECO:0000313" key="8">
    <source>
        <dbReference type="Proteomes" id="UP000886787"/>
    </source>
</evidence>
<feature type="region of interest" description="Disordered" evidence="4">
    <location>
        <begin position="164"/>
        <end position="193"/>
    </location>
</feature>
<accession>A0A9D0ZHX6</accession>
<comment type="caution">
    <text evidence="7">The sequence shown here is derived from an EMBL/GenBank/DDBJ whole genome shotgun (WGS) entry which is preliminary data.</text>
</comment>
<proteinExistence type="predicted"/>
<reference evidence="7" key="2">
    <citation type="journal article" date="2021" name="PeerJ">
        <title>Extensive microbial diversity within the chicken gut microbiome revealed by metagenomics and culture.</title>
        <authorList>
            <person name="Gilroy R."/>
            <person name="Ravi A."/>
            <person name="Getino M."/>
            <person name="Pursley I."/>
            <person name="Horton D.L."/>
            <person name="Alikhan N.F."/>
            <person name="Baker D."/>
            <person name="Gharbi K."/>
            <person name="Hall N."/>
            <person name="Watson M."/>
            <person name="Adriaenssens E.M."/>
            <person name="Foster-Nyarko E."/>
            <person name="Jarju S."/>
            <person name="Secka A."/>
            <person name="Antonio M."/>
            <person name="Oren A."/>
            <person name="Chaudhuri R.R."/>
            <person name="La Ragione R."/>
            <person name="Hildebrand F."/>
            <person name="Pallen M.J."/>
        </authorList>
    </citation>
    <scope>NUCLEOTIDE SEQUENCE</scope>
    <source>
        <strain evidence="7">ChiSjej1B19-3389</strain>
    </source>
</reference>
<gene>
    <name evidence="7" type="ORF">IAD32_06145</name>
</gene>
<keyword evidence="5" id="KW-0812">Transmembrane</keyword>
<dbReference type="Gene3D" id="2.60.40.680">
    <property type="match status" value="1"/>
</dbReference>
<evidence type="ECO:0000256" key="4">
    <source>
        <dbReference type="SAM" id="MobiDB-lite"/>
    </source>
</evidence>
<dbReference type="AlphaFoldDB" id="A0A9D0ZHX6"/>
<reference evidence="7" key="1">
    <citation type="submission" date="2020-10" db="EMBL/GenBank/DDBJ databases">
        <authorList>
            <person name="Gilroy R."/>
        </authorList>
    </citation>
    <scope>NUCLEOTIDE SEQUENCE</scope>
    <source>
        <strain evidence="7">ChiSjej1B19-3389</strain>
    </source>
</reference>
<feature type="compositionally biased region" description="Low complexity" evidence="4">
    <location>
        <begin position="165"/>
        <end position="183"/>
    </location>
</feature>
<dbReference type="SUPFAM" id="SSF49384">
    <property type="entry name" value="Carbohydrate-binding domain"/>
    <property type="match status" value="1"/>
</dbReference>
<evidence type="ECO:0000256" key="2">
    <source>
        <dbReference type="ARBA" id="ARBA00022525"/>
    </source>
</evidence>
<evidence type="ECO:0000256" key="3">
    <source>
        <dbReference type="ARBA" id="ARBA00022737"/>
    </source>
</evidence>
<feature type="region of interest" description="Disordered" evidence="4">
    <location>
        <begin position="256"/>
        <end position="294"/>
    </location>
</feature>
<keyword evidence="2" id="KW-0964">Secreted</keyword>
<feature type="domain" description="Cohesin" evidence="6">
    <location>
        <begin position="53"/>
        <end position="144"/>
    </location>
</feature>
<sequence>MKKVVAVAALCILLALVPVCTVYASRPFHYSMDIPAAITLKKSAQAELCLSSPSGVQLGAAVFTVRYDPNVLTYKEADIADGMPGEMRAVEDGGLVKIVYLNANGTTLPAAEETPVILLRFTALSTQCKTTLTLYTEQAVDINEQKMAVQDPVEYQVTLQEKETASSASASGRRVSASSASSMSGGGGSILVEGNTQQPQLLEDGSYAPADTLTIGGQDQTVFGNGGFVLFLCGVAAAVIVIVVVAVAYTAGLHRKREQAQGETAGRTEEQQDKQTEDIRQEEPEQEETEKKRR</sequence>
<dbReference type="InterPro" id="IPR008965">
    <property type="entry name" value="CBM2/CBM3_carb-bd_dom_sf"/>
</dbReference>
<keyword evidence="5" id="KW-0472">Membrane</keyword>
<name>A0A9D0ZHX6_9FIRM</name>
<dbReference type="GO" id="GO:0030246">
    <property type="term" value="F:carbohydrate binding"/>
    <property type="evidence" value="ECO:0007669"/>
    <property type="project" value="InterPro"/>
</dbReference>
<evidence type="ECO:0000256" key="5">
    <source>
        <dbReference type="SAM" id="Phobius"/>
    </source>
</evidence>